<keyword evidence="6" id="KW-0777">Teichoic acid biosynthesis</keyword>
<dbReference type="EC" id="1.1.1.405" evidence="6"/>
<reference evidence="9 10" key="1">
    <citation type="journal article" date="2012" name="J. Bacteriol.">
        <title>Complete Genome Sequence of the Beer Spoilage Organism Pediococcus claussenii ATCC BAA-344T.</title>
        <authorList>
            <person name="Pittet V."/>
            <person name="Abegunde T."/>
            <person name="Marfleet T."/>
            <person name="Haakensen M."/>
            <person name="Morrow K."/>
            <person name="Jayaprakash T."/>
            <person name="Schroeder K."/>
            <person name="Trost B."/>
            <person name="Byrns S."/>
            <person name="Bergsveinson J."/>
            <person name="Kusalik A."/>
            <person name="Ziola B."/>
        </authorList>
    </citation>
    <scope>NUCLEOTIDE SEQUENCE [LARGE SCALE GENOMIC DNA]</scope>
    <source>
        <strain evidence="9 10">ATCC BAA-344</strain>
    </source>
</reference>
<dbReference type="SUPFAM" id="SSF51735">
    <property type="entry name" value="NAD(P)-binding Rossmann-fold domains"/>
    <property type="match status" value="1"/>
</dbReference>
<organism evidence="9 10">
    <name type="scientific">Pediococcus claussenii (strain ATCC BAA-344 / DSM 14800 / JCM 18046 / KCTC 3811 / LMG 21948 / P06)</name>
    <dbReference type="NCBI Taxonomy" id="701521"/>
    <lineage>
        <taxon>Bacteria</taxon>
        <taxon>Bacillati</taxon>
        <taxon>Bacillota</taxon>
        <taxon>Bacilli</taxon>
        <taxon>Lactobacillales</taxon>
        <taxon>Lactobacillaceae</taxon>
        <taxon>Pediococcus</taxon>
    </lineage>
</organism>
<keyword evidence="6" id="KW-0521">NADP</keyword>
<evidence type="ECO:0000313" key="10">
    <source>
        <dbReference type="Proteomes" id="UP000005444"/>
    </source>
</evidence>
<name>G8PC72_PEDCP</name>
<feature type="domain" description="Alcohol dehydrogenase-like N-terminal" evidence="7">
    <location>
        <begin position="25"/>
        <end position="133"/>
    </location>
</feature>
<dbReference type="InterPro" id="IPR036291">
    <property type="entry name" value="NAD(P)-bd_dom_sf"/>
</dbReference>
<keyword evidence="5 6" id="KW-0560">Oxidoreductase</keyword>
<evidence type="ECO:0000259" key="7">
    <source>
        <dbReference type="Pfam" id="PF08240"/>
    </source>
</evidence>
<dbReference type="HOGENOM" id="CLU_823603_0_0_9"/>
<dbReference type="GO" id="GO:0050256">
    <property type="term" value="F:ribitol-5-phosphate 2-dehydrogenase [NAD(P)+] activity"/>
    <property type="evidence" value="ECO:0007669"/>
    <property type="project" value="UniProtKB-UniRule"/>
</dbReference>
<comment type="similarity">
    <text evidence="2 6">Belongs to the zinc-containing alcohol dehydrogenase family.</text>
</comment>
<dbReference type="EMBL" id="CP003137">
    <property type="protein sequence ID" value="AEV96050.1"/>
    <property type="molecule type" value="Genomic_DNA"/>
</dbReference>
<evidence type="ECO:0000256" key="2">
    <source>
        <dbReference type="ARBA" id="ARBA00008072"/>
    </source>
</evidence>
<dbReference type="InterPro" id="IPR013154">
    <property type="entry name" value="ADH-like_N"/>
</dbReference>
<proteinExistence type="inferred from homology"/>
<dbReference type="InterPro" id="IPR031640">
    <property type="entry name" value="Glu_dehyd_C"/>
</dbReference>
<evidence type="ECO:0000313" key="9">
    <source>
        <dbReference type="EMBL" id="AEV96050.1"/>
    </source>
</evidence>
<feature type="binding site" evidence="6">
    <location>
        <position position="64"/>
    </location>
    <ligand>
        <name>Zn(2+)</name>
        <dbReference type="ChEBI" id="CHEBI:29105"/>
        <note>catalytic</note>
    </ligand>
</feature>
<dbReference type="CDD" id="cd08237">
    <property type="entry name" value="ribitol-5-phosphate_DH"/>
    <property type="match status" value="1"/>
</dbReference>
<dbReference type="PANTHER" id="PTHR43350:SF19">
    <property type="entry name" value="D-GULOSIDE 3-DEHYDROGENASE"/>
    <property type="match status" value="1"/>
</dbReference>
<dbReference type="Gene3D" id="3.40.50.720">
    <property type="entry name" value="NAD(P)-binding Rossmann-like Domain"/>
    <property type="match status" value="1"/>
</dbReference>
<dbReference type="HAMAP" id="MF_02069">
    <property type="entry name" value="TarJ"/>
    <property type="match status" value="1"/>
</dbReference>
<dbReference type="Gene3D" id="3.90.180.10">
    <property type="entry name" value="Medium-chain alcohol dehydrogenases, catalytic domain"/>
    <property type="match status" value="1"/>
</dbReference>
<comment type="function">
    <text evidence="6">Catalyzes the NADPH dependent reduction of D-ribulose 5-phosphate to D-ribitol 5-phosphate.</text>
</comment>
<feature type="binding site" evidence="6">
    <location>
        <position position="38"/>
    </location>
    <ligand>
        <name>Zn(2+)</name>
        <dbReference type="ChEBI" id="CHEBI:29105"/>
        <note>catalytic</note>
    </ligand>
</feature>
<keyword evidence="10" id="KW-1185">Reference proteome</keyword>
<dbReference type="STRING" id="701521.PECL_1839"/>
<dbReference type="PANTHER" id="PTHR43350">
    <property type="entry name" value="NAD-DEPENDENT ALCOHOL DEHYDROGENASE"/>
    <property type="match status" value="1"/>
</dbReference>
<dbReference type="GO" id="GO:0071555">
    <property type="term" value="P:cell wall organization"/>
    <property type="evidence" value="ECO:0007669"/>
    <property type="project" value="UniProtKB-KW"/>
</dbReference>
<comment type="cofactor">
    <cofactor evidence="1 6">
        <name>Zn(2+)</name>
        <dbReference type="ChEBI" id="CHEBI:29105"/>
    </cofactor>
</comment>
<evidence type="ECO:0000256" key="4">
    <source>
        <dbReference type="ARBA" id="ARBA00022833"/>
    </source>
</evidence>
<feature type="binding site" evidence="6">
    <location>
        <position position="144"/>
    </location>
    <ligand>
        <name>Zn(2+)</name>
        <dbReference type="ChEBI" id="CHEBI:29105"/>
        <note>catalytic</note>
    </ligand>
</feature>
<dbReference type="PATRIC" id="fig|701521.8.peg.1738"/>
<evidence type="ECO:0000256" key="3">
    <source>
        <dbReference type="ARBA" id="ARBA00022723"/>
    </source>
</evidence>
<evidence type="ECO:0000256" key="5">
    <source>
        <dbReference type="ARBA" id="ARBA00023002"/>
    </source>
</evidence>
<dbReference type="GO" id="GO:1902012">
    <property type="term" value="P:poly(ribitol phosphate) teichoic acid biosynthetic process"/>
    <property type="evidence" value="ECO:0007669"/>
    <property type="project" value="UniProtKB-UniRule"/>
</dbReference>
<keyword evidence="6" id="KW-0961">Cell wall biogenesis/degradation</keyword>
<dbReference type="KEGG" id="pce:PECL_1839"/>
<feature type="domain" description="Glucose dehydrogenase C-terminal" evidence="8">
    <location>
        <begin position="143"/>
        <end position="309"/>
    </location>
</feature>
<dbReference type="eggNOG" id="COG1063">
    <property type="taxonomic scope" value="Bacteria"/>
</dbReference>
<accession>G8PC72</accession>
<dbReference type="SUPFAM" id="SSF50129">
    <property type="entry name" value="GroES-like"/>
    <property type="match status" value="1"/>
</dbReference>
<dbReference type="RefSeq" id="WP_014216244.1">
    <property type="nucleotide sequence ID" value="NC_016605.1"/>
</dbReference>
<evidence type="ECO:0000256" key="1">
    <source>
        <dbReference type="ARBA" id="ARBA00001947"/>
    </source>
</evidence>
<evidence type="ECO:0000256" key="6">
    <source>
        <dbReference type="HAMAP-Rule" id="MF_02069"/>
    </source>
</evidence>
<comment type="pathway">
    <text evidence="6">Cell wall biogenesis; poly(ribitol phosphate) teichoic acid biosynthesis.</text>
</comment>
<keyword evidence="3 6" id="KW-0479">Metal-binding</keyword>
<dbReference type="UniPathway" id="UPA00790"/>
<dbReference type="AlphaFoldDB" id="G8PC72"/>
<dbReference type="InterPro" id="IPR034710">
    <property type="entry name" value="TarJ"/>
</dbReference>
<dbReference type="GO" id="GO:0008270">
    <property type="term" value="F:zinc ion binding"/>
    <property type="evidence" value="ECO:0007669"/>
    <property type="project" value="UniProtKB-UniRule"/>
</dbReference>
<dbReference type="Pfam" id="PF08240">
    <property type="entry name" value="ADH_N"/>
    <property type="match status" value="1"/>
</dbReference>
<dbReference type="Pfam" id="PF16912">
    <property type="entry name" value="Glu_dehyd_C"/>
    <property type="match status" value="1"/>
</dbReference>
<protein>
    <recommendedName>
        <fullName evidence="6">Ribulose-5-phosphate reductase</fullName>
        <shortName evidence="6">Ribulose-5-P reductase</shortName>
        <ecNumber evidence="6">1.1.1.405</ecNumber>
    </recommendedName>
    <alternativeName>
        <fullName evidence="6">Ribitol-5-phosphate dehydrogenase</fullName>
    </alternativeName>
</protein>
<keyword evidence="4 6" id="KW-0862">Zinc</keyword>
<dbReference type="InterPro" id="IPR011032">
    <property type="entry name" value="GroES-like_sf"/>
</dbReference>
<gene>
    <name evidence="6" type="primary">tarJ</name>
    <name evidence="9" type="ordered locus">PECL_1839</name>
</gene>
<dbReference type="Proteomes" id="UP000005444">
    <property type="component" value="Chromosome"/>
</dbReference>
<feature type="binding site" evidence="6">
    <location>
        <position position="65"/>
    </location>
    <ligand>
        <name>Zn(2+)</name>
        <dbReference type="ChEBI" id="CHEBI:29105"/>
        <note>catalytic</note>
    </ligand>
</feature>
<comment type="catalytic activity">
    <reaction evidence="6">
        <text>D-ribitol 5-phosphate + NADP(+) = D-ribulose 5-phosphate + NADPH + H(+)</text>
        <dbReference type="Rhea" id="RHEA:19921"/>
        <dbReference type="ChEBI" id="CHEBI:15378"/>
        <dbReference type="ChEBI" id="CHEBI:57695"/>
        <dbReference type="ChEBI" id="CHEBI:57783"/>
        <dbReference type="ChEBI" id="CHEBI:58121"/>
        <dbReference type="ChEBI" id="CHEBI:58349"/>
        <dbReference type="EC" id="1.1.1.405"/>
    </reaction>
</comment>
<evidence type="ECO:0000259" key="8">
    <source>
        <dbReference type="Pfam" id="PF16912"/>
    </source>
</evidence>
<sequence length="341" mass="38084">MLNQVYRLVSPRQIETQTVNENLGTDDIIVRPTYLSVCHADQRYFTGQRPPQVLSKKLPMALIHEAIGTVVRDPQGIFKVGDTVAMIPDTPFEKDPIIRENYLPTTKFRSSGYDGFMQEYVYLRRDRAVKVPDDFNLEMSAFLEMVSVGVRALMQLKETMDADDQSLGIWGDGNLGYITAVLAKSIFPDTKLYIFGRHQEKLAYFSFADETYVVDSIPDDLTISQAIECTGGAGSAIAIDQIINHIKPMGTAILMGVTEEPVDINTRDVLAKGLILQGTSRSGREDFEKAIEILSASPEAQSYLQNLIGITKTVTTIPEIIDFFDMDLANSWGKAVMHWKV</sequence>